<dbReference type="SFLD" id="SFLDS00029">
    <property type="entry name" value="Radical_SAM"/>
    <property type="match status" value="1"/>
</dbReference>
<protein>
    <submittedName>
        <fullName evidence="9">Radical SAM protein</fullName>
    </submittedName>
</protein>
<keyword evidence="4" id="KW-0949">S-adenosyl-L-methionine</keyword>
<keyword evidence="6" id="KW-0408">Iron</keyword>
<keyword evidence="2" id="KW-0489">Methyltransferase</keyword>
<dbReference type="Proteomes" id="UP000241444">
    <property type="component" value="Unassembled WGS sequence"/>
</dbReference>
<dbReference type="SMART" id="SM00729">
    <property type="entry name" value="Elp3"/>
    <property type="match status" value="1"/>
</dbReference>
<evidence type="ECO:0000256" key="4">
    <source>
        <dbReference type="ARBA" id="ARBA00022691"/>
    </source>
</evidence>
<evidence type="ECO:0000259" key="8">
    <source>
        <dbReference type="PROSITE" id="PS51918"/>
    </source>
</evidence>
<gene>
    <name evidence="9" type="ORF">CU102_04045</name>
</gene>
<sequence>MSYVSEARDRRFQLILIKPSHYDDDGYVIRWWRAMIPSNSLAALHGIAADCADRQVLGPDIAIDITVVDETNTRVNVSALLAKFRRHNNFGMVALVGVQSNQYPRALDIARPFRDAGLPVAMGGFHVSGCLAMLDGHAVGLDACRAMGISIFAGEAEGRLETVLRDAASDQLQPLYNFMNDLPGIEGAPVPFLPKRYVAHTLGLSASFDAGRGCPYQCSFCTIINVQGRKSRFRSADDVEKLVRLNWAHGVHKFFITDDNFARNKEWEAIFDRLIALKEKDGIPLGLMIQVDTLCHKIENFVEKAKRAGVTRVFIGLENVNPDNLIAAKKGQNKITEYRRMLLAWKAQGIMTLAGYILGFPSDTPETIRRDIAIIQEELPLDIIEFFCLTPLPGSEDHQILWKNGVEMDPDLNIYDVEHVCTAHARMSKREWENIYRDAWSLYYTPKHMTTLLRRARATGVPMGSLVKVLVAFATMVHLENVHPLQSGILRLKRPSERRPEMPREGPLIFWPRFVWETLGKHAILAGAIVRLASTALMISRDPASRKYMDQALMPVGVDDEEKLDLFTKTTGGSAAVNHMKKIAHLTHPGRAIN</sequence>
<evidence type="ECO:0000256" key="7">
    <source>
        <dbReference type="ARBA" id="ARBA00023014"/>
    </source>
</evidence>
<dbReference type="PROSITE" id="PS51918">
    <property type="entry name" value="RADICAL_SAM"/>
    <property type="match status" value="1"/>
</dbReference>
<dbReference type="InterPro" id="IPR051198">
    <property type="entry name" value="BchE-like"/>
</dbReference>
<dbReference type="GO" id="GO:0046872">
    <property type="term" value="F:metal ion binding"/>
    <property type="evidence" value="ECO:0007669"/>
    <property type="project" value="UniProtKB-KW"/>
</dbReference>
<dbReference type="GO" id="GO:0005829">
    <property type="term" value="C:cytosol"/>
    <property type="evidence" value="ECO:0007669"/>
    <property type="project" value="TreeGrafter"/>
</dbReference>
<dbReference type="CDD" id="cd01335">
    <property type="entry name" value="Radical_SAM"/>
    <property type="match status" value="1"/>
</dbReference>
<accession>A0A2P7BVH4</accession>
<dbReference type="EMBL" id="PGGO01000002">
    <property type="protein sequence ID" value="PSH70468.1"/>
    <property type="molecule type" value="Genomic_DNA"/>
</dbReference>
<dbReference type="InterPro" id="IPR013785">
    <property type="entry name" value="Aldolase_TIM"/>
</dbReference>
<dbReference type="SUPFAM" id="SSF102114">
    <property type="entry name" value="Radical SAM enzymes"/>
    <property type="match status" value="1"/>
</dbReference>
<dbReference type="SFLD" id="SFLDG01123">
    <property type="entry name" value="methyltransferase_(Class_B)"/>
    <property type="match status" value="1"/>
</dbReference>
<dbReference type="RefSeq" id="WP_106709947.1">
    <property type="nucleotide sequence ID" value="NZ_PGGO01000002.1"/>
</dbReference>
<name>A0A2P7BVH4_9HYPH</name>
<dbReference type="PANTHER" id="PTHR43409">
    <property type="entry name" value="ANAEROBIC MAGNESIUM-PROTOPORPHYRIN IX MONOMETHYL ESTER CYCLASE-RELATED"/>
    <property type="match status" value="1"/>
</dbReference>
<organism evidence="9 10">
    <name type="scientific">Phyllobacterium brassicacearum</name>
    <dbReference type="NCBI Taxonomy" id="314235"/>
    <lineage>
        <taxon>Bacteria</taxon>
        <taxon>Pseudomonadati</taxon>
        <taxon>Pseudomonadota</taxon>
        <taxon>Alphaproteobacteria</taxon>
        <taxon>Hyphomicrobiales</taxon>
        <taxon>Phyllobacteriaceae</taxon>
        <taxon>Phyllobacterium</taxon>
    </lineage>
</organism>
<dbReference type="GO" id="GO:0003824">
    <property type="term" value="F:catalytic activity"/>
    <property type="evidence" value="ECO:0007669"/>
    <property type="project" value="InterPro"/>
</dbReference>
<keyword evidence="10" id="KW-1185">Reference proteome</keyword>
<evidence type="ECO:0000256" key="2">
    <source>
        <dbReference type="ARBA" id="ARBA00022603"/>
    </source>
</evidence>
<keyword evidence="3" id="KW-0808">Transferase</keyword>
<evidence type="ECO:0000313" key="10">
    <source>
        <dbReference type="Proteomes" id="UP000241444"/>
    </source>
</evidence>
<dbReference type="InterPro" id="IPR006638">
    <property type="entry name" value="Elp3/MiaA/NifB-like_rSAM"/>
</dbReference>
<dbReference type="OrthoDB" id="9801424at2"/>
<evidence type="ECO:0000256" key="1">
    <source>
        <dbReference type="ARBA" id="ARBA00001966"/>
    </source>
</evidence>
<comment type="caution">
    <text evidence="9">The sequence shown here is derived from an EMBL/GenBank/DDBJ whole genome shotgun (WGS) entry which is preliminary data.</text>
</comment>
<reference evidence="10" key="1">
    <citation type="submission" date="2017-11" db="EMBL/GenBank/DDBJ databases">
        <authorList>
            <person name="Kuznetsova I."/>
            <person name="Sazanova A."/>
            <person name="Chirak E."/>
            <person name="Safronova V."/>
            <person name="Willems A."/>
        </authorList>
    </citation>
    <scope>NUCLEOTIDE SEQUENCE [LARGE SCALE GENOMIC DNA]</scope>
    <source>
        <strain evidence="10">STM 196</strain>
    </source>
</reference>
<evidence type="ECO:0000256" key="6">
    <source>
        <dbReference type="ARBA" id="ARBA00023004"/>
    </source>
</evidence>
<evidence type="ECO:0000256" key="5">
    <source>
        <dbReference type="ARBA" id="ARBA00022723"/>
    </source>
</evidence>
<dbReference type="Gene3D" id="3.20.20.70">
    <property type="entry name" value="Aldolase class I"/>
    <property type="match status" value="1"/>
</dbReference>
<evidence type="ECO:0000256" key="3">
    <source>
        <dbReference type="ARBA" id="ARBA00022679"/>
    </source>
</evidence>
<dbReference type="SFLD" id="SFLDG01082">
    <property type="entry name" value="B12-binding_domain_containing"/>
    <property type="match status" value="1"/>
</dbReference>
<dbReference type="AlphaFoldDB" id="A0A2P7BVH4"/>
<keyword evidence="5" id="KW-0479">Metal-binding</keyword>
<dbReference type="InterPro" id="IPR058240">
    <property type="entry name" value="rSAM_sf"/>
</dbReference>
<dbReference type="Pfam" id="PF04055">
    <property type="entry name" value="Radical_SAM"/>
    <property type="match status" value="1"/>
</dbReference>
<comment type="cofactor">
    <cofactor evidence="1">
        <name>[4Fe-4S] cluster</name>
        <dbReference type="ChEBI" id="CHEBI:49883"/>
    </cofactor>
</comment>
<dbReference type="InterPro" id="IPR007197">
    <property type="entry name" value="rSAM"/>
</dbReference>
<proteinExistence type="predicted"/>
<dbReference type="InterPro" id="IPR034466">
    <property type="entry name" value="Methyltransferase_Class_B"/>
</dbReference>
<feature type="domain" description="Radical SAM core" evidence="8">
    <location>
        <begin position="200"/>
        <end position="430"/>
    </location>
</feature>
<evidence type="ECO:0000313" key="9">
    <source>
        <dbReference type="EMBL" id="PSH70468.1"/>
    </source>
</evidence>
<dbReference type="PANTHER" id="PTHR43409:SF7">
    <property type="entry name" value="BLL1977 PROTEIN"/>
    <property type="match status" value="1"/>
</dbReference>
<dbReference type="GO" id="GO:0051539">
    <property type="term" value="F:4 iron, 4 sulfur cluster binding"/>
    <property type="evidence" value="ECO:0007669"/>
    <property type="project" value="UniProtKB-KW"/>
</dbReference>
<keyword evidence="7" id="KW-0411">Iron-sulfur</keyword>